<evidence type="ECO:0000313" key="6">
    <source>
        <dbReference type="Proteomes" id="UP001177140"/>
    </source>
</evidence>
<keyword evidence="6" id="KW-1185">Reference proteome</keyword>
<organism evidence="5 6">
    <name type="scientific">Papaver nudicaule</name>
    <name type="common">Iceland poppy</name>
    <dbReference type="NCBI Taxonomy" id="74823"/>
    <lineage>
        <taxon>Eukaryota</taxon>
        <taxon>Viridiplantae</taxon>
        <taxon>Streptophyta</taxon>
        <taxon>Embryophyta</taxon>
        <taxon>Tracheophyta</taxon>
        <taxon>Spermatophyta</taxon>
        <taxon>Magnoliopsida</taxon>
        <taxon>Ranunculales</taxon>
        <taxon>Papaveraceae</taxon>
        <taxon>Papaveroideae</taxon>
        <taxon>Papaver</taxon>
    </lineage>
</organism>
<accession>A0AA41S8Q0</accession>
<name>A0AA41S8Q0_PAPNU</name>
<evidence type="ECO:0000256" key="2">
    <source>
        <dbReference type="ARBA" id="ARBA00022801"/>
    </source>
</evidence>
<gene>
    <name evidence="5" type="ORF">MKW94_018045</name>
</gene>
<feature type="domain" description="3'-5' exonuclease" evidence="4">
    <location>
        <begin position="79"/>
        <end position="251"/>
    </location>
</feature>
<protein>
    <recommendedName>
        <fullName evidence="4">3'-5' exonuclease domain-containing protein</fullName>
    </recommendedName>
</protein>
<dbReference type="InterPro" id="IPR051132">
    <property type="entry name" value="3-5_Exonuclease_domain"/>
</dbReference>
<keyword evidence="2" id="KW-0378">Hydrolase</keyword>
<evidence type="ECO:0000256" key="1">
    <source>
        <dbReference type="ARBA" id="ARBA00022722"/>
    </source>
</evidence>
<dbReference type="GO" id="GO:0006139">
    <property type="term" value="P:nucleobase-containing compound metabolic process"/>
    <property type="evidence" value="ECO:0007669"/>
    <property type="project" value="InterPro"/>
</dbReference>
<feature type="region of interest" description="Disordered" evidence="3">
    <location>
        <begin position="1"/>
        <end position="29"/>
    </location>
</feature>
<dbReference type="PANTHER" id="PTHR13620:SF105">
    <property type="entry name" value="OS01G0737700 PROTEIN"/>
    <property type="match status" value="1"/>
</dbReference>
<dbReference type="CDD" id="cd06141">
    <property type="entry name" value="WRN_exo"/>
    <property type="match status" value="1"/>
</dbReference>
<sequence length="266" mass="30692">MVFSYGRPRLSSSSASNKAYRASSTSTAASSNPNIYIEERDVSRYTDHTYKIRFYDERIHTVVTHRASVVDNWISKIYKDFKNKLNKLVVGLDCEWMADFYNKEAEFDEKGKKIQNKVAVLQLCVAHSCLIFQFMWSDNIPSSLREFLNNEKFIFVGVGVYEDGYKLSKDYGLKVAKTVDLRKLAAEKFKRKELKEAGLHGLADTVLLQDLPKPRNVTLSKWDACFLTDEQIQYACLDAFVSFKLGDVLRKGFTGNLEHLFEYHRD</sequence>
<dbReference type="GO" id="GO:0005634">
    <property type="term" value="C:nucleus"/>
    <property type="evidence" value="ECO:0007669"/>
    <property type="project" value="TreeGrafter"/>
</dbReference>
<dbReference type="Gene3D" id="3.30.420.10">
    <property type="entry name" value="Ribonuclease H-like superfamily/Ribonuclease H"/>
    <property type="match status" value="1"/>
</dbReference>
<dbReference type="PANTHER" id="PTHR13620">
    <property type="entry name" value="3-5 EXONUCLEASE"/>
    <property type="match status" value="1"/>
</dbReference>
<dbReference type="EMBL" id="JAJJMA010102779">
    <property type="protein sequence ID" value="MCL7030540.1"/>
    <property type="molecule type" value="Genomic_DNA"/>
</dbReference>
<evidence type="ECO:0000259" key="4">
    <source>
        <dbReference type="Pfam" id="PF01612"/>
    </source>
</evidence>
<dbReference type="InterPro" id="IPR012337">
    <property type="entry name" value="RNaseH-like_sf"/>
</dbReference>
<dbReference type="FunFam" id="3.30.420.10:FF:000054">
    <property type="entry name" value="Werner Syndrome-like exonuclease"/>
    <property type="match status" value="1"/>
</dbReference>
<dbReference type="SUPFAM" id="SSF53098">
    <property type="entry name" value="Ribonuclease H-like"/>
    <property type="match status" value="1"/>
</dbReference>
<dbReference type="GO" id="GO:0005737">
    <property type="term" value="C:cytoplasm"/>
    <property type="evidence" value="ECO:0007669"/>
    <property type="project" value="TreeGrafter"/>
</dbReference>
<dbReference type="Proteomes" id="UP001177140">
    <property type="component" value="Unassembled WGS sequence"/>
</dbReference>
<dbReference type="GO" id="GO:0008408">
    <property type="term" value="F:3'-5' exonuclease activity"/>
    <property type="evidence" value="ECO:0007669"/>
    <property type="project" value="InterPro"/>
</dbReference>
<dbReference type="InterPro" id="IPR002562">
    <property type="entry name" value="3'-5'_exonuclease_dom"/>
</dbReference>
<dbReference type="Pfam" id="PF01612">
    <property type="entry name" value="DNA_pol_A_exo1"/>
    <property type="match status" value="1"/>
</dbReference>
<evidence type="ECO:0000313" key="5">
    <source>
        <dbReference type="EMBL" id="MCL7030540.1"/>
    </source>
</evidence>
<dbReference type="InterPro" id="IPR036397">
    <property type="entry name" value="RNaseH_sf"/>
</dbReference>
<dbReference type="GO" id="GO:0003676">
    <property type="term" value="F:nucleic acid binding"/>
    <property type="evidence" value="ECO:0007669"/>
    <property type="project" value="InterPro"/>
</dbReference>
<dbReference type="AlphaFoldDB" id="A0AA41S8Q0"/>
<evidence type="ECO:0000256" key="3">
    <source>
        <dbReference type="SAM" id="MobiDB-lite"/>
    </source>
</evidence>
<keyword evidence="1" id="KW-0540">Nuclease</keyword>
<comment type="caution">
    <text evidence="5">The sequence shown here is derived from an EMBL/GenBank/DDBJ whole genome shotgun (WGS) entry which is preliminary data.</text>
</comment>
<reference evidence="5" key="1">
    <citation type="submission" date="2022-03" db="EMBL/GenBank/DDBJ databases">
        <title>A functionally conserved STORR gene fusion in Papaver species that diverged 16.8 million years ago.</title>
        <authorList>
            <person name="Catania T."/>
        </authorList>
    </citation>
    <scope>NUCLEOTIDE SEQUENCE</scope>
    <source>
        <strain evidence="5">S-191538</strain>
    </source>
</reference>
<proteinExistence type="predicted"/>